<feature type="compositionally biased region" description="Low complexity" evidence="1">
    <location>
        <begin position="976"/>
        <end position="1002"/>
    </location>
</feature>
<feature type="region of interest" description="Disordered" evidence="1">
    <location>
        <begin position="333"/>
        <end position="398"/>
    </location>
</feature>
<sequence length="1346" mass="145797">MATLPTGWEWDYDGSRWLYRYKPTGHVQYHFPNAGDEFPDYIDARSPAPDLAPEERLESQQQVKRHASVSGTPVRAGEDRDRWRSRMSATAQPVSAVWEDDFVREDHHVEEAEAEDEGGVFQPENFMFLGPGAYTDVSPLNEEEEEAARRTVVGELRSGQSTENRRVSPMVSQNTTPMVRPTETVASGSTTVVDQRAVEPPPVMRREEQTTLVSPQEYIMGGDIVGEASAPVDDGGYHYEMYELPVETAIPMHLQFDPVGFVAEMPTEHTASARVETHPEPIELADNYVMAPIETEPRPGYVELPVEFNPTEEGAVRQEKLSEEQQLELRRQEVRRQQEERQRGVQQRQEERKRREEEELQRELQQQQQQQQGEAQSPSQEQGNDVPNPFKIARKPTLRESSAAYNAYAGRGQTQEDFQAYAPGQAFQQTVQLANALPARIMSPALQREASLNLSMRPQDGSAPGVVKYPSVLRPARGKPGQAPEGQDAMKGPEQGSSIDPTNKDARSSGYEFVAHGQHPPSMTPAPVPAPAPAPVVAQQISSQNPPAPVQQPFGIATAQPPAPIQRPYTTEPDLSKSNLQIAQQYAVPPVPLKVAAQLPYPTEPVTMPRPPIAHTSTAPYPLDDAPPVVAPYGPLQNQQPMRPASAMPVLQHQSAGSAPGRPQQMPIRTGPPPPGSVIVPAGMAPRSATAGPAQHLQQQRRPSYQPAGDPRQNAVPAQNFQPPRPQSVAHPGVYANFASHQSPPPQMRPVQRRATQDEILPVSPIRSRSESSSSGLPMETPSPLESRRGSSNSNINNSYFASTPSSQSSASVPPLNTALGRPPSQEPLQSPIHGGAPNPNGKQPSTSPVGAGNDRSKRHSMPQQQLANVMQGSSQGMAFPQPQMQPSLDQRQAGVQRSQSLRQSRSAGDVTNQNVPQSPTNIGPSSSSHLLTSIQERDETQHAAAVAPLKVNQRKVLTKPPPFATPTSPLDKRGPQQQFAQGAPAPVPLQTQAPQNNQQPQMVSQIPPSNVAPLRQNVIQGQGIPVQQNAIQGQGIPLQQNIHGQGMPLQQNAIQGQRIPLQQNVIQGQGMPPPQAVAPPGHQMAYGQPPQMHIAPLSAAPLNQGGPIFQPGQIQTQAMPMQGLPFGQHAQPLPQQYHQQQMLPQTLANSPSVAQPGPLPPLQTQQQTSPTSGKENRKSWGKWFKSSGSKSAAQSPVVQKPQHTFPPVPIPQPMPGANQSFHMQAGGQQYPMGFQGGQPAPMAQQQMQFQQAVPGGSTMHSRDASDAASVSTISSNLKFLPSKNQAIGQDASTQQFSNGMAPAPLFSGPSTPVRPAAASQNKWAGKSPIDYSGGGWGDDDDDEYS</sequence>
<feature type="region of interest" description="Disordered" evidence="1">
    <location>
        <begin position="607"/>
        <end position="932"/>
    </location>
</feature>
<feature type="compositionally biased region" description="Low complexity" evidence="1">
    <location>
        <begin position="1238"/>
        <end position="1252"/>
    </location>
</feature>
<feature type="compositionally biased region" description="Low complexity" evidence="1">
    <location>
        <begin position="363"/>
        <end position="382"/>
    </location>
</feature>
<evidence type="ECO:0000313" key="3">
    <source>
        <dbReference type="Proteomes" id="UP001273209"/>
    </source>
</evidence>
<feature type="region of interest" description="Disordered" evidence="1">
    <location>
        <begin position="947"/>
        <end position="1005"/>
    </location>
</feature>
<gene>
    <name evidence="2" type="ORF">Triagg1_7997</name>
</gene>
<feature type="compositionally biased region" description="Basic and acidic residues" evidence="1">
    <location>
        <begin position="333"/>
        <end position="357"/>
    </location>
</feature>
<feature type="compositionally biased region" description="Polar residues" evidence="1">
    <location>
        <begin position="910"/>
        <end position="932"/>
    </location>
</feature>
<feature type="compositionally biased region" description="Low complexity" evidence="1">
    <location>
        <begin position="1163"/>
        <end position="1174"/>
    </location>
</feature>
<comment type="caution">
    <text evidence="2">The sequence shown here is derived from an EMBL/GenBank/DDBJ whole genome shotgun (WGS) entry which is preliminary data.</text>
</comment>
<reference evidence="2" key="1">
    <citation type="submission" date="2023-11" db="EMBL/GenBank/DDBJ databases">
        <title>The genome sequences of three competitors of mushroom-forming fungi.</title>
        <authorList>
            <person name="Beijen E."/>
            <person name="Ohm R.A."/>
        </authorList>
    </citation>
    <scope>NUCLEOTIDE SEQUENCE</scope>
    <source>
        <strain evidence="2">CBS 100526</strain>
    </source>
</reference>
<evidence type="ECO:0008006" key="4">
    <source>
        <dbReference type="Google" id="ProtNLM"/>
    </source>
</evidence>
<dbReference type="GeneID" id="87922698"/>
<proteinExistence type="predicted"/>
<feature type="compositionally biased region" description="Low complexity" evidence="1">
    <location>
        <begin position="897"/>
        <end position="907"/>
    </location>
</feature>
<feature type="compositionally biased region" description="Pro residues" evidence="1">
    <location>
        <begin position="1205"/>
        <end position="1215"/>
    </location>
</feature>
<dbReference type="EMBL" id="JAWRVG010000037">
    <property type="protein sequence ID" value="KAK4066997.1"/>
    <property type="molecule type" value="Genomic_DNA"/>
</dbReference>
<feature type="region of interest" description="Disordered" evidence="1">
    <location>
        <begin position="143"/>
        <end position="175"/>
    </location>
</feature>
<feature type="region of interest" description="Disordered" evidence="1">
    <location>
        <begin position="473"/>
        <end position="507"/>
    </location>
</feature>
<keyword evidence="3" id="KW-1185">Reference proteome</keyword>
<protein>
    <recommendedName>
        <fullName evidence="4">WW domain-containing protein</fullName>
    </recommendedName>
</protein>
<feature type="compositionally biased region" description="Polar residues" evidence="1">
    <location>
        <begin position="862"/>
        <end position="896"/>
    </location>
</feature>
<feature type="region of interest" description="Disordered" evidence="1">
    <location>
        <begin position="1149"/>
        <end position="1270"/>
    </location>
</feature>
<organism evidence="2 3">
    <name type="scientific">Trichoderma aggressivum f. europaeum</name>
    <dbReference type="NCBI Taxonomy" id="173218"/>
    <lineage>
        <taxon>Eukaryota</taxon>
        <taxon>Fungi</taxon>
        <taxon>Dikarya</taxon>
        <taxon>Ascomycota</taxon>
        <taxon>Pezizomycotina</taxon>
        <taxon>Sordariomycetes</taxon>
        <taxon>Hypocreomycetidae</taxon>
        <taxon>Hypocreales</taxon>
        <taxon>Hypocreaceae</taxon>
        <taxon>Trichoderma</taxon>
    </lineage>
</organism>
<feature type="compositionally biased region" description="Low complexity" evidence="1">
    <location>
        <begin position="791"/>
        <end position="812"/>
    </location>
</feature>
<feature type="region of interest" description="Disordered" evidence="1">
    <location>
        <begin position="1296"/>
        <end position="1346"/>
    </location>
</feature>
<feature type="region of interest" description="Disordered" evidence="1">
    <location>
        <begin position="60"/>
        <end position="88"/>
    </location>
</feature>
<dbReference type="RefSeq" id="XP_062753077.1">
    <property type="nucleotide sequence ID" value="XM_062902793.1"/>
</dbReference>
<evidence type="ECO:0000256" key="1">
    <source>
        <dbReference type="SAM" id="MobiDB-lite"/>
    </source>
</evidence>
<evidence type="ECO:0000313" key="2">
    <source>
        <dbReference type="EMBL" id="KAK4066997.1"/>
    </source>
</evidence>
<name>A0AAE1I8K6_9HYPO</name>
<accession>A0AAE1I8K6</accession>
<dbReference type="Proteomes" id="UP001273209">
    <property type="component" value="Unassembled WGS sequence"/>
</dbReference>
<feature type="compositionally biased region" description="Low complexity" evidence="1">
    <location>
        <begin position="1182"/>
        <end position="1192"/>
    </location>
</feature>